<accession>A0AAE0AGZ2</accession>
<gene>
    <name evidence="1" type="ORF">Dsin_011741</name>
</gene>
<evidence type="ECO:0000313" key="2">
    <source>
        <dbReference type="Proteomes" id="UP001281410"/>
    </source>
</evidence>
<evidence type="ECO:0000313" key="1">
    <source>
        <dbReference type="EMBL" id="KAK3217771.1"/>
    </source>
</evidence>
<sequence length="129" mass="14652">MLISFLNQSVALGLYPKTLAQSTPLKQLTQQLKSLTGLRGANLKLSQIRNSNLLMISSALYFLTLECSDGCFYEAKIDMKFRGEGRELVMFRPAKYFPRPRYYYLKTNEVEGQSSLIFQSCSSLVILCC</sequence>
<reference evidence="1" key="1">
    <citation type="journal article" date="2023" name="Plant J.">
        <title>Genome sequences and population genomics provide insights into the demographic history, inbreeding, and mutation load of two 'living fossil' tree species of Dipteronia.</title>
        <authorList>
            <person name="Feng Y."/>
            <person name="Comes H.P."/>
            <person name="Chen J."/>
            <person name="Zhu S."/>
            <person name="Lu R."/>
            <person name="Zhang X."/>
            <person name="Li P."/>
            <person name="Qiu J."/>
            <person name="Olsen K.M."/>
            <person name="Qiu Y."/>
        </authorList>
    </citation>
    <scope>NUCLEOTIDE SEQUENCE</scope>
    <source>
        <strain evidence="1">NBL</strain>
    </source>
</reference>
<organism evidence="1 2">
    <name type="scientific">Dipteronia sinensis</name>
    <dbReference type="NCBI Taxonomy" id="43782"/>
    <lineage>
        <taxon>Eukaryota</taxon>
        <taxon>Viridiplantae</taxon>
        <taxon>Streptophyta</taxon>
        <taxon>Embryophyta</taxon>
        <taxon>Tracheophyta</taxon>
        <taxon>Spermatophyta</taxon>
        <taxon>Magnoliopsida</taxon>
        <taxon>eudicotyledons</taxon>
        <taxon>Gunneridae</taxon>
        <taxon>Pentapetalae</taxon>
        <taxon>rosids</taxon>
        <taxon>malvids</taxon>
        <taxon>Sapindales</taxon>
        <taxon>Sapindaceae</taxon>
        <taxon>Hippocastanoideae</taxon>
        <taxon>Acereae</taxon>
        <taxon>Dipteronia</taxon>
    </lineage>
</organism>
<dbReference type="EMBL" id="JANJYJ010000004">
    <property type="protein sequence ID" value="KAK3217771.1"/>
    <property type="molecule type" value="Genomic_DNA"/>
</dbReference>
<protein>
    <submittedName>
        <fullName evidence="1">Uncharacterized protein</fullName>
    </submittedName>
</protein>
<dbReference type="Proteomes" id="UP001281410">
    <property type="component" value="Unassembled WGS sequence"/>
</dbReference>
<comment type="caution">
    <text evidence="1">The sequence shown here is derived from an EMBL/GenBank/DDBJ whole genome shotgun (WGS) entry which is preliminary data.</text>
</comment>
<dbReference type="AlphaFoldDB" id="A0AAE0AGZ2"/>
<proteinExistence type="predicted"/>
<keyword evidence="2" id="KW-1185">Reference proteome</keyword>
<name>A0AAE0AGZ2_9ROSI</name>